<dbReference type="AlphaFoldDB" id="A0A5J5AA30"/>
<sequence length="180" mass="20426">MTMTIAVLRCGGLYVLRERVLKTSQIRHHIFGEMGSQIMAFIAKIHGVLERDYRPKLEPEIASTGFEQETAESVLVLGQNLKFQAVALARDMANWLSCLPTSQAVALHGPVLPRTSFGYHRYYYCTCHWEPCQCCSLSSTWVSDEAICNSLVVNDRCDGERCYLTCLRCFSHKHSNLMLE</sequence>
<proteinExistence type="predicted"/>
<organism evidence="1 2">
    <name type="scientific">Nyssa sinensis</name>
    <dbReference type="NCBI Taxonomy" id="561372"/>
    <lineage>
        <taxon>Eukaryota</taxon>
        <taxon>Viridiplantae</taxon>
        <taxon>Streptophyta</taxon>
        <taxon>Embryophyta</taxon>
        <taxon>Tracheophyta</taxon>
        <taxon>Spermatophyta</taxon>
        <taxon>Magnoliopsida</taxon>
        <taxon>eudicotyledons</taxon>
        <taxon>Gunneridae</taxon>
        <taxon>Pentapetalae</taxon>
        <taxon>asterids</taxon>
        <taxon>Cornales</taxon>
        <taxon>Nyssaceae</taxon>
        <taxon>Nyssa</taxon>
    </lineage>
</organism>
<name>A0A5J5AA30_9ASTE</name>
<dbReference type="Proteomes" id="UP000325577">
    <property type="component" value="Linkage Group LG21"/>
</dbReference>
<evidence type="ECO:0000313" key="1">
    <source>
        <dbReference type="EMBL" id="KAA8527380.1"/>
    </source>
</evidence>
<gene>
    <name evidence="1" type="ORF">F0562_034905</name>
</gene>
<accession>A0A5J5AA30</accession>
<evidence type="ECO:0000313" key="2">
    <source>
        <dbReference type="Proteomes" id="UP000325577"/>
    </source>
</evidence>
<keyword evidence="2" id="KW-1185">Reference proteome</keyword>
<reference evidence="1 2" key="1">
    <citation type="submission" date="2019-09" db="EMBL/GenBank/DDBJ databases">
        <title>A chromosome-level genome assembly of the Chinese tupelo Nyssa sinensis.</title>
        <authorList>
            <person name="Yang X."/>
            <person name="Kang M."/>
            <person name="Yang Y."/>
            <person name="Xiong H."/>
            <person name="Wang M."/>
            <person name="Zhang Z."/>
            <person name="Wang Z."/>
            <person name="Wu H."/>
            <person name="Ma T."/>
            <person name="Liu J."/>
            <person name="Xi Z."/>
        </authorList>
    </citation>
    <scope>NUCLEOTIDE SEQUENCE [LARGE SCALE GENOMIC DNA]</scope>
    <source>
        <strain evidence="1">J267</strain>
        <tissue evidence="1">Leaf</tissue>
    </source>
</reference>
<protein>
    <submittedName>
        <fullName evidence="1">Uncharacterized protein</fullName>
    </submittedName>
</protein>
<dbReference type="EMBL" id="CM018045">
    <property type="protein sequence ID" value="KAA8527380.1"/>
    <property type="molecule type" value="Genomic_DNA"/>
</dbReference>